<dbReference type="PROSITE" id="PS51331">
    <property type="entry name" value="THYX"/>
    <property type="match status" value="1"/>
</dbReference>
<protein>
    <submittedName>
        <fullName evidence="1">THY1 Predicted alternative thymidylate synthase</fullName>
    </submittedName>
</protein>
<dbReference type="GO" id="GO:0070402">
    <property type="term" value="F:NADPH binding"/>
    <property type="evidence" value="ECO:0007669"/>
    <property type="project" value="TreeGrafter"/>
</dbReference>
<dbReference type="PANTHER" id="PTHR34934:SF1">
    <property type="entry name" value="FLAVIN-DEPENDENT THYMIDYLATE SYNTHASE"/>
    <property type="match status" value="1"/>
</dbReference>
<gene>
    <name evidence="1" type="ORF">UFOVP698_14</name>
</gene>
<accession>A0A6J5NL98</accession>
<dbReference type="Gene3D" id="3.30.1360.170">
    <property type="match status" value="1"/>
</dbReference>
<dbReference type="InterPro" id="IPR003669">
    <property type="entry name" value="Thymidylate_synthase_ThyX"/>
</dbReference>
<dbReference type="GO" id="GO:0050660">
    <property type="term" value="F:flavin adenine dinucleotide binding"/>
    <property type="evidence" value="ECO:0007669"/>
    <property type="project" value="InterPro"/>
</dbReference>
<dbReference type="GO" id="GO:0006231">
    <property type="term" value="P:dTMP biosynthetic process"/>
    <property type="evidence" value="ECO:0007669"/>
    <property type="project" value="InterPro"/>
</dbReference>
<sequence>MILGQHINVDGQHGFVELVDAMQIHPVTKTTRSARVSYAKDLGYSSPQRDAKLMRSLARDHHWSPFRHSPITLHVSAPEFIARQWYKHVVGAAYSFVDTGWNEVSQRYTEVHDVYVPPAFHVQSKVNHQGAAETHAQSDDLRKIYEYNVANALKAYDLLISNGVAREEARMVLPLSIYTRFYWTATQQALWNFVSLRKASGAQGAIQVYATAVEVICRGHYGDAWTALEEQQ</sequence>
<dbReference type="CDD" id="cd20175">
    <property type="entry name" value="ThyX"/>
    <property type="match status" value="1"/>
</dbReference>
<reference evidence="1" key="1">
    <citation type="submission" date="2020-04" db="EMBL/GenBank/DDBJ databases">
        <authorList>
            <person name="Chiriac C."/>
            <person name="Salcher M."/>
            <person name="Ghai R."/>
            <person name="Kavagutti S V."/>
        </authorList>
    </citation>
    <scope>NUCLEOTIDE SEQUENCE</scope>
</reference>
<name>A0A6J5NL98_9CAUD</name>
<dbReference type="GO" id="GO:0050797">
    <property type="term" value="F:thymidylate synthase (FAD) activity"/>
    <property type="evidence" value="ECO:0007669"/>
    <property type="project" value="InterPro"/>
</dbReference>
<organism evidence="1">
    <name type="scientific">uncultured Caudovirales phage</name>
    <dbReference type="NCBI Taxonomy" id="2100421"/>
    <lineage>
        <taxon>Viruses</taxon>
        <taxon>Duplodnaviria</taxon>
        <taxon>Heunggongvirae</taxon>
        <taxon>Uroviricota</taxon>
        <taxon>Caudoviricetes</taxon>
        <taxon>Peduoviridae</taxon>
        <taxon>Maltschvirus</taxon>
        <taxon>Maltschvirus maltsch</taxon>
    </lineage>
</organism>
<dbReference type="GO" id="GO:0004799">
    <property type="term" value="F:thymidylate synthase activity"/>
    <property type="evidence" value="ECO:0007669"/>
    <property type="project" value="TreeGrafter"/>
</dbReference>
<dbReference type="EMBL" id="LR796678">
    <property type="protein sequence ID" value="CAB4158476.1"/>
    <property type="molecule type" value="Genomic_DNA"/>
</dbReference>
<evidence type="ECO:0000313" key="1">
    <source>
        <dbReference type="EMBL" id="CAB4158476.1"/>
    </source>
</evidence>
<dbReference type="SUPFAM" id="SSF69796">
    <property type="entry name" value="Thymidylate synthase-complementing protein Thy1"/>
    <property type="match status" value="1"/>
</dbReference>
<dbReference type="PANTHER" id="PTHR34934">
    <property type="entry name" value="FLAVIN-DEPENDENT THYMIDYLATE SYNTHASE"/>
    <property type="match status" value="1"/>
</dbReference>
<proteinExistence type="predicted"/>
<dbReference type="Pfam" id="PF02511">
    <property type="entry name" value="Thy1"/>
    <property type="match status" value="1"/>
</dbReference>
<dbReference type="InterPro" id="IPR036098">
    <property type="entry name" value="Thymidylate_synthase_ThyX_sf"/>
</dbReference>
<dbReference type="NCBIfam" id="TIGR02170">
    <property type="entry name" value="thyX"/>
    <property type="match status" value="1"/>
</dbReference>